<evidence type="ECO:0000313" key="4">
    <source>
        <dbReference type="Proteomes" id="UP001596096"/>
    </source>
</evidence>
<feature type="region of interest" description="Disordered" evidence="1">
    <location>
        <begin position="1"/>
        <end position="22"/>
    </location>
</feature>
<evidence type="ECO:0000313" key="3">
    <source>
        <dbReference type="EMBL" id="MFC5821126.1"/>
    </source>
</evidence>
<dbReference type="InterPro" id="IPR013321">
    <property type="entry name" value="Arc_rbn_hlx_hlx"/>
</dbReference>
<dbReference type="SUPFAM" id="SSF47598">
    <property type="entry name" value="Ribbon-helix-helix"/>
    <property type="match status" value="1"/>
</dbReference>
<reference evidence="4" key="1">
    <citation type="journal article" date="2019" name="Int. J. Syst. Evol. Microbiol.">
        <title>The Global Catalogue of Microorganisms (GCM) 10K type strain sequencing project: providing services to taxonomists for standard genome sequencing and annotation.</title>
        <authorList>
            <consortium name="The Broad Institute Genomics Platform"/>
            <consortium name="The Broad Institute Genome Sequencing Center for Infectious Disease"/>
            <person name="Wu L."/>
            <person name="Ma J."/>
        </authorList>
    </citation>
    <scope>NUCLEOTIDE SEQUENCE [LARGE SCALE GENOMIC DNA]</scope>
    <source>
        <strain evidence="4">CGMCC 4.7106</strain>
    </source>
</reference>
<dbReference type="RefSeq" id="WP_378524982.1">
    <property type="nucleotide sequence ID" value="NZ_JBHSNW010000030.1"/>
</dbReference>
<dbReference type="InterPro" id="IPR002145">
    <property type="entry name" value="CopG"/>
</dbReference>
<dbReference type="CDD" id="cd22233">
    <property type="entry name" value="RHH_CopAso-like"/>
    <property type="match status" value="1"/>
</dbReference>
<dbReference type="Proteomes" id="UP001596096">
    <property type="component" value="Unassembled WGS sequence"/>
</dbReference>
<dbReference type="Pfam" id="PF01402">
    <property type="entry name" value="RHH_1"/>
    <property type="match status" value="1"/>
</dbReference>
<organism evidence="3 4">
    <name type="scientific">Nonomuraea harbinensis</name>
    <dbReference type="NCBI Taxonomy" id="1286938"/>
    <lineage>
        <taxon>Bacteria</taxon>
        <taxon>Bacillati</taxon>
        <taxon>Actinomycetota</taxon>
        <taxon>Actinomycetes</taxon>
        <taxon>Streptosporangiales</taxon>
        <taxon>Streptosporangiaceae</taxon>
        <taxon>Nonomuraea</taxon>
    </lineage>
</organism>
<dbReference type="InterPro" id="IPR010985">
    <property type="entry name" value="Ribbon_hlx_hlx"/>
</dbReference>
<gene>
    <name evidence="3" type="ORF">ACFPUY_39060</name>
</gene>
<sequence length="97" mass="11000">MEQVNPTQPYTPPVKWRNTGGPLHASDVVRCSHLYYYVVVSNKPTTVRLTDEQKAGLDAIGEREDRSRSWLISKAVDEYIARHLRSEETTTSGGEPR</sequence>
<evidence type="ECO:0000256" key="1">
    <source>
        <dbReference type="SAM" id="MobiDB-lite"/>
    </source>
</evidence>
<name>A0ABW1C8V7_9ACTN</name>
<comment type="caution">
    <text evidence="3">The sequence shown here is derived from an EMBL/GenBank/DDBJ whole genome shotgun (WGS) entry which is preliminary data.</text>
</comment>
<protein>
    <submittedName>
        <fullName evidence="3">CopG family ribbon-helix-helix protein</fullName>
    </submittedName>
</protein>
<proteinExistence type="predicted"/>
<dbReference type="Gene3D" id="1.10.1220.10">
    <property type="entry name" value="Met repressor-like"/>
    <property type="match status" value="1"/>
</dbReference>
<evidence type="ECO:0000259" key="2">
    <source>
        <dbReference type="Pfam" id="PF01402"/>
    </source>
</evidence>
<accession>A0ABW1C8V7</accession>
<dbReference type="EMBL" id="JBHSNW010000030">
    <property type="protein sequence ID" value="MFC5821126.1"/>
    <property type="molecule type" value="Genomic_DNA"/>
</dbReference>
<keyword evidence="4" id="KW-1185">Reference proteome</keyword>
<feature type="domain" description="Ribbon-helix-helix protein CopG" evidence="2">
    <location>
        <begin position="43"/>
        <end position="82"/>
    </location>
</feature>